<evidence type="ECO:0000313" key="3">
    <source>
        <dbReference type="EMBL" id="SEB71688.1"/>
    </source>
</evidence>
<keyword evidence="4" id="KW-1185">Reference proteome</keyword>
<keyword evidence="1" id="KW-0479">Metal-binding</keyword>
<evidence type="ECO:0000256" key="1">
    <source>
        <dbReference type="ARBA" id="ARBA00022723"/>
    </source>
</evidence>
<dbReference type="STRING" id="156980.SAMN04489745_1052"/>
<dbReference type="PANTHER" id="PTHR33542">
    <property type="entry name" value="SIROHYDROCHLORIN FERROCHELATASE, CHLOROPLASTIC"/>
    <property type="match status" value="1"/>
</dbReference>
<dbReference type="SUPFAM" id="SSF53800">
    <property type="entry name" value="Chelatase"/>
    <property type="match status" value="1"/>
</dbReference>
<dbReference type="GO" id="GO:0046872">
    <property type="term" value="F:metal ion binding"/>
    <property type="evidence" value="ECO:0007669"/>
    <property type="project" value="UniProtKB-KW"/>
</dbReference>
<evidence type="ECO:0000256" key="2">
    <source>
        <dbReference type="ARBA" id="ARBA00023239"/>
    </source>
</evidence>
<reference evidence="3 4" key="1">
    <citation type="submission" date="2016-10" db="EMBL/GenBank/DDBJ databases">
        <authorList>
            <person name="de Groot N.N."/>
        </authorList>
    </citation>
    <scope>NUCLEOTIDE SEQUENCE [LARGE SCALE GENOMIC DNA]</scope>
    <source>
        <strain evidence="3 4">DSM 10495</strain>
    </source>
</reference>
<proteinExistence type="predicted"/>
<dbReference type="Pfam" id="PF01903">
    <property type="entry name" value="CbiX"/>
    <property type="match status" value="2"/>
</dbReference>
<dbReference type="InterPro" id="IPR002762">
    <property type="entry name" value="CbiX-like"/>
</dbReference>
<organism evidence="3 4">
    <name type="scientific">Arthrobacter woluwensis</name>
    <dbReference type="NCBI Taxonomy" id="156980"/>
    <lineage>
        <taxon>Bacteria</taxon>
        <taxon>Bacillati</taxon>
        <taxon>Actinomycetota</taxon>
        <taxon>Actinomycetes</taxon>
        <taxon>Micrococcales</taxon>
        <taxon>Micrococcaceae</taxon>
        <taxon>Arthrobacter</taxon>
    </lineage>
</organism>
<dbReference type="Gene3D" id="3.40.50.1400">
    <property type="match status" value="2"/>
</dbReference>
<keyword evidence="2" id="KW-0456">Lyase</keyword>
<evidence type="ECO:0000313" key="4">
    <source>
        <dbReference type="Proteomes" id="UP000182652"/>
    </source>
</evidence>
<protein>
    <submittedName>
        <fullName evidence="3">Sirohydrochlorin ferrochelatase</fullName>
    </submittedName>
</protein>
<dbReference type="Proteomes" id="UP000182652">
    <property type="component" value="Unassembled WGS sequence"/>
</dbReference>
<name>A0A1H4LM72_9MICC</name>
<accession>A0A1H4LM72</accession>
<dbReference type="EMBL" id="FNSN01000003">
    <property type="protein sequence ID" value="SEB71688.1"/>
    <property type="molecule type" value="Genomic_DNA"/>
</dbReference>
<dbReference type="PANTHER" id="PTHR33542:SF5">
    <property type="entry name" value="FERROCHELATASE CHE1"/>
    <property type="match status" value="1"/>
</dbReference>
<dbReference type="InterPro" id="IPR050963">
    <property type="entry name" value="Sirohydro_Cobaltochel/CbiX"/>
</dbReference>
<dbReference type="AlphaFoldDB" id="A0A1H4LM72"/>
<sequence>MTHSPVLIACSHGTSNATGDAEVREFRRAVSALRPSLDVREAYVDVQEPALPDVVAALPEGEPAVIVPVLLSVGYHVKVDIAQARDSRPRTSAAAPLGPDPVLVDVLEERLREAGLADDDAVVLAAAGSSNPAASAAVEEVAGQLAARLGRPVTCAYGSAAEPKVPHAVEAARAAGAPRVVVASYLLAHGWFHDQLFKAGADLVTEPLLPSEALAGLVLKRFDEAVAAAPGA</sequence>
<dbReference type="CDD" id="cd03416">
    <property type="entry name" value="CbiX_SirB_N"/>
    <property type="match status" value="1"/>
</dbReference>
<gene>
    <name evidence="3" type="ORF">SAMN04489745_1052</name>
</gene>
<dbReference type="GO" id="GO:0016829">
    <property type="term" value="F:lyase activity"/>
    <property type="evidence" value="ECO:0007669"/>
    <property type="project" value="UniProtKB-KW"/>
</dbReference>
<dbReference type="RefSeq" id="WP_066211821.1">
    <property type="nucleotide sequence ID" value="NZ_FNSN01000003.1"/>
</dbReference>